<evidence type="ECO:0000256" key="1">
    <source>
        <dbReference type="ARBA" id="ARBA00004141"/>
    </source>
</evidence>
<gene>
    <name evidence="8" type="primary">DMP10</name>
    <name evidence="8" type="ORF">CFP56_037632</name>
</gene>
<feature type="region of interest" description="Disordered" evidence="6">
    <location>
        <begin position="272"/>
        <end position="338"/>
    </location>
</feature>
<feature type="compositionally biased region" description="Polar residues" evidence="6">
    <location>
        <begin position="272"/>
        <end position="284"/>
    </location>
</feature>
<evidence type="ECO:0000256" key="2">
    <source>
        <dbReference type="ARBA" id="ARBA00008707"/>
    </source>
</evidence>
<feature type="transmembrane region" description="Helical" evidence="7">
    <location>
        <begin position="702"/>
        <end position="718"/>
    </location>
</feature>
<dbReference type="PANTHER" id="PTHR31621:SF69">
    <property type="entry name" value="POLLEN-SPECIFIC LEUCINE-RICH REPEAT EXTENSIN-LIKE PROTEIN 1"/>
    <property type="match status" value="1"/>
</dbReference>
<comment type="subcellular location">
    <subcellularLocation>
        <location evidence="1">Membrane</location>
        <topology evidence="1">Multi-pass membrane protein</topology>
    </subcellularLocation>
</comment>
<feature type="compositionally biased region" description="Polar residues" evidence="6">
    <location>
        <begin position="562"/>
        <end position="589"/>
    </location>
</feature>
<feature type="compositionally biased region" description="Polar residues" evidence="6">
    <location>
        <begin position="52"/>
        <end position="71"/>
    </location>
</feature>
<dbReference type="GO" id="GO:0016020">
    <property type="term" value="C:membrane"/>
    <property type="evidence" value="ECO:0007669"/>
    <property type="project" value="UniProtKB-SubCell"/>
</dbReference>
<evidence type="ECO:0000313" key="9">
    <source>
        <dbReference type="Proteomes" id="UP000237347"/>
    </source>
</evidence>
<feature type="transmembrane region" description="Helical" evidence="7">
    <location>
        <begin position="633"/>
        <end position="651"/>
    </location>
</feature>
<feature type="compositionally biased region" description="Low complexity" evidence="6">
    <location>
        <begin position="231"/>
        <end position="242"/>
    </location>
</feature>
<feature type="transmembrane region" description="Helical" evidence="7">
    <location>
        <begin position="406"/>
        <end position="424"/>
    </location>
</feature>
<feature type="compositionally biased region" description="Low complexity" evidence="6">
    <location>
        <begin position="552"/>
        <end position="561"/>
    </location>
</feature>
<keyword evidence="4 7" id="KW-1133">Transmembrane helix</keyword>
<feature type="region of interest" description="Disordered" evidence="6">
    <location>
        <begin position="138"/>
        <end position="181"/>
    </location>
</feature>
<protein>
    <submittedName>
        <fullName evidence="8">Protein dmp10</fullName>
    </submittedName>
</protein>
<comment type="similarity">
    <text evidence="2">Belongs to the plant DMP1 protein family.</text>
</comment>
<evidence type="ECO:0000256" key="7">
    <source>
        <dbReference type="SAM" id="Phobius"/>
    </source>
</evidence>
<dbReference type="AlphaFoldDB" id="A0AAW0J4Q4"/>
<organism evidence="8 9">
    <name type="scientific">Quercus suber</name>
    <name type="common">Cork oak</name>
    <dbReference type="NCBI Taxonomy" id="58331"/>
    <lineage>
        <taxon>Eukaryota</taxon>
        <taxon>Viridiplantae</taxon>
        <taxon>Streptophyta</taxon>
        <taxon>Embryophyta</taxon>
        <taxon>Tracheophyta</taxon>
        <taxon>Spermatophyta</taxon>
        <taxon>Magnoliopsida</taxon>
        <taxon>eudicotyledons</taxon>
        <taxon>Gunneridae</taxon>
        <taxon>Pentapetalae</taxon>
        <taxon>rosids</taxon>
        <taxon>fabids</taxon>
        <taxon>Fagales</taxon>
        <taxon>Fagaceae</taxon>
        <taxon>Quercus</taxon>
    </lineage>
</organism>
<feature type="transmembrane region" description="Helical" evidence="7">
    <location>
        <begin position="601"/>
        <end position="621"/>
    </location>
</feature>
<accession>A0AAW0J4Q4</accession>
<feature type="compositionally biased region" description="Pro residues" evidence="6">
    <location>
        <begin position="304"/>
        <end position="324"/>
    </location>
</feature>
<dbReference type="EMBL" id="PKMF04000700">
    <property type="protein sequence ID" value="KAK7821521.1"/>
    <property type="molecule type" value="Genomic_DNA"/>
</dbReference>
<evidence type="ECO:0000256" key="3">
    <source>
        <dbReference type="ARBA" id="ARBA00022692"/>
    </source>
</evidence>
<feature type="compositionally biased region" description="Polar residues" evidence="6">
    <location>
        <begin position="138"/>
        <end position="176"/>
    </location>
</feature>
<dbReference type="Proteomes" id="UP000237347">
    <property type="component" value="Unassembled WGS sequence"/>
</dbReference>
<dbReference type="GO" id="GO:0005737">
    <property type="term" value="C:cytoplasm"/>
    <property type="evidence" value="ECO:0007669"/>
    <property type="project" value="UniProtKB-ARBA"/>
</dbReference>
<evidence type="ECO:0000256" key="5">
    <source>
        <dbReference type="ARBA" id="ARBA00023136"/>
    </source>
</evidence>
<dbReference type="PANTHER" id="PTHR31621">
    <property type="entry name" value="PROTEIN DMP3"/>
    <property type="match status" value="1"/>
</dbReference>
<keyword evidence="9" id="KW-1185">Reference proteome</keyword>
<feature type="region of interest" description="Disordered" evidence="6">
    <location>
        <begin position="540"/>
        <end position="589"/>
    </location>
</feature>
<evidence type="ECO:0000313" key="8">
    <source>
        <dbReference type="EMBL" id="KAK7821521.1"/>
    </source>
</evidence>
<proteinExistence type="inferred from homology"/>
<comment type="caution">
    <text evidence="8">The sequence shown here is derived from an EMBL/GenBank/DDBJ whole genome shotgun (WGS) entry which is preliminary data.</text>
</comment>
<feature type="region of interest" description="Disordered" evidence="6">
    <location>
        <begin position="218"/>
        <end position="255"/>
    </location>
</feature>
<dbReference type="GO" id="GO:0010256">
    <property type="term" value="P:endomembrane system organization"/>
    <property type="evidence" value="ECO:0007669"/>
    <property type="project" value="TreeGrafter"/>
</dbReference>
<keyword evidence="3 7" id="KW-0812">Transmembrane</keyword>
<feature type="transmembrane region" description="Helical" evidence="7">
    <location>
        <begin position="511"/>
        <end position="530"/>
    </location>
</feature>
<sequence>MASSTSILPNTSIPLDDQCSNYQLNQKDQASSIVESSLVQPNTPPLLPPSDWGSTQFMTADSVHQPQQNLSTPPPPNHGSFHIPMAEPNVAQPQNNVPADQYYIVHVNDPSTLSHQNSSIPPPNQDFNSQQSQTISIVIPPSSDQPSPSFTINPQQNQNPASTTVPPNWRSTQYINTGPYLPQQPNNLGLCQYSTAELNLVQPNPSLPPQNHAPWSRPCILHIDPSNLPPTSQQDSSNTQQSVIAEASEPTSYSLNPPSPCIFMVSAPQPTNGNTYTPPSSLSTPLLKHGSNPMSGSCHSDQAPPQPCPSPPPPPSSPPPPPLAQPSQNSNPTNIISPQETQAFDPQNISKPAQTLQQFPSPRKKNVANTAANLANLLPTGTVLVFQALTPSLANSVGKCQGFNKYLIGMVIVFCAATCFLSSFTDSFVVGDKLYYGFATFKNFWVLNNVYDCNNPDENVKIEEYRKKYKIRGVDYVHAFGSLIVFLIFAFSSSDVLHCFFPHGGENQYSMVLYLPLVAGVLSSFLFSICPTERKGFGYADSNAVRPPPPSQSSNPTNVPNQENTVSEPSNTSKPALPQGPQQQTYGNSQKRNMANKAANLANLLPTGTVLLFQALTPSLANSTGKCQYFNKYLIGSLIIICAATCFLSSFTDSFMVDNKLFFGFATFKDFWVLNYDSVTSQDVETKVRENTKKHKIIPKDYVHAFGSLLVFLIFAFSSSDVLHCFFPDGGENRYSMVLYLPLVSGVLSSFLFSLFPTQRKGFGYGDTIPTKQEALWAVPDETRREA</sequence>
<name>A0AAW0J4Q4_QUESU</name>
<keyword evidence="5 7" id="KW-0472">Membrane</keyword>
<dbReference type="Pfam" id="PF05078">
    <property type="entry name" value="DUF679"/>
    <property type="match status" value="2"/>
</dbReference>
<evidence type="ECO:0000256" key="4">
    <source>
        <dbReference type="ARBA" id="ARBA00022989"/>
    </source>
</evidence>
<feature type="compositionally biased region" description="Polar residues" evidence="6">
    <location>
        <begin position="27"/>
        <end position="41"/>
    </location>
</feature>
<dbReference type="InterPro" id="IPR007770">
    <property type="entry name" value="DMP"/>
</dbReference>
<reference evidence="8 9" key="1">
    <citation type="journal article" date="2018" name="Sci. Data">
        <title>The draft genome sequence of cork oak.</title>
        <authorList>
            <person name="Ramos A.M."/>
            <person name="Usie A."/>
            <person name="Barbosa P."/>
            <person name="Barros P.M."/>
            <person name="Capote T."/>
            <person name="Chaves I."/>
            <person name="Simoes F."/>
            <person name="Abreu I."/>
            <person name="Carrasquinho I."/>
            <person name="Faro C."/>
            <person name="Guimaraes J.B."/>
            <person name="Mendonca D."/>
            <person name="Nobrega F."/>
            <person name="Rodrigues L."/>
            <person name="Saibo N.J.M."/>
            <person name="Varela M.C."/>
            <person name="Egas C."/>
            <person name="Matos J."/>
            <person name="Miguel C.M."/>
            <person name="Oliveira M.M."/>
            <person name="Ricardo C.P."/>
            <person name="Goncalves S."/>
        </authorList>
    </citation>
    <scope>NUCLEOTIDE SEQUENCE [LARGE SCALE GENOMIC DNA]</scope>
    <source>
        <strain evidence="9">cv. HL8</strain>
    </source>
</reference>
<feature type="transmembrane region" description="Helical" evidence="7">
    <location>
        <begin position="738"/>
        <end position="756"/>
    </location>
</feature>
<feature type="transmembrane region" description="Helical" evidence="7">
    <location>
        <begin position="473"/>
        <end position="491"/>
    </location>
</feature>
<feature type="region of interest" description="Disordered" evidence="6">
    <location>
        <begin position="27"/>
        <end position="94"/>
    </location>
</feature>
<evidence type="ECO:0000256" key="6">
    <source>
        <dbReference type="SAM" id="MobiDB-lite"/>
    </source>
</evidence>